<dbReference type="EMBL" id="QRAS01000001">
    <property type="protein sequence ID" value="RDL11768.1"/>
    <property type="molecule type" value="Genomic_DNA"/>
</dbReference>
<dbReference type="Proteomes" id="UP000254912">
    <property type="component" value="Unassembled WGS sequence"/>
</dbReference>
<reference evidence="6 7" key="1">
    <citation type="submission" date="2018-07" db="EMBL/GenBank/DDBJ databases">
        <title>Genomic Encyclopedia of Type Strains, Phase III (KMG-III): the genomes of soil and plant-associated and newly described type strains.</title>
        <authorList>
            <person name="Whitman W."/>
        </authorList>
    </citation>
    <scope>NUCLEOTIDE SEQUENCE [LARGE SCALE GENOMIC DNA]</scope>
    <source>
        <strain evidence="6 7">CECT 7031</strain>
    </source>
</reference>
<dbReference type="GeneID" id="94545762"/>
<comment type="subcellular location">
    <subcellularLocation>
        <location evidence="1">Cell membrane</location>
        <topology evidence="1">Single-pass membrane protein</topology>
    </subcellularLocation>
</comment>
<accession>A0A288Q892</accession>
<proteinExistence type="predicted"/>
<comment type="caution">
    <text evidence="6">The sequence shown here is derived from an EMBL/GenBank/DDBJ whole genome shotgun (WGS) entry which is preliminary data.</text>
</comment>
<dbReference type="PANTHER" id="PTHR33885">
    <property type="entry name" value="PHAGE SHOCK PROTEIN C"/>
    <property type="match status" value="1"/>
</dbReference>
<evidence type="ECO:0000256" key="5">
    <source>
        <dbReference type="ARBA" id="ARBA00023136"/>
    </source>
</evidence>
<gene>
    <name evidence="6" type="ORF">DFP99_0186</name>
</gene>
<evidence type="ECO:0000313" key="6">
    <source>
        <dbReference type="EMBL" id="RDL11768.1"/>
    </source>
</evidence>
<dbReference type="GO" id="GO:0005886">
    <property type="term" value="C:plasma membrane"/>
    <property type="evidence" value="ECO:0007669"/>
    <property type="project" value="UniProtKB-SubCell"/>
</dbReference>
<evidence type="ECO:0000256" key="2">
    <source>
        <dbReference type="ARBA" id="ARBA00022475"/>
    </source>
</evidence>
<dbReference type="AlphaFoldDB" id="A0A288Q892"/>
<sequence>MKNGRKLTRSNNRVLGGVIAGIAEYFGWDITLTRVIFVFVALVTNFPGILAYLIAWVLIPEK</sequence>
<dbReference type="InterPro" id="IPR052027">
    <property type="entry name" value="PspC"/>
</dbReference>
<dbReference type="RefSeq" id="WP_070229840.1">
    <property type="nucleotide sequence ID" value="NZ_BJYO01000002.1"/>
</dbReference>
<evidence type="ECO:0000256" key="4">
    <source>
        <dbReference type="ARBA" id="ARBA00022989"/>
    </source>
</evidence>
<dbReference type="KEGG" id="wso:WSWS_00557"/>
<dbReference type="PANTHER" id="PTHR33885:SF3">
    <property type="entry name" value="PHAGE SHOCK PROTEIN C"/>
    <property type="match status" value="1"/>
</dbReference>
<keyword evidence="2" id="KW-1003">Cell membrane</keyword>
<keyword evidence="4" id="KW-1133">Transmembrane helix</keyword>
<name>A0A288Q892_9LACO</name>
<dbReference type="OrthoDB" id="9815286at2"/>
<evidence type="ECO:0000313" key="7">
    <source>
        <dbReference type="Proteomes" id="UP000254912"/>
    </source>
</evidence>
<organism evidence="6 7">
    <name type="scientific">Weissella soli</name>
    <dbReference type="NCBI Taxonomy" id="155866"/>
    <lineage>
        <taxon>Bacteria</taxon>
        <taxon>Bacillati</taxon>
        <taxon>Bacillota</taxon>
        <taxon>Bacilli</taxon>
        <taxon>Lactobacillales</taxon>
        <taxon>Lactobacillaceae</taxon>
        <taxon>Weissella</taxon>
    </lineage>
</organism>
<keyword evidence="3" id="KW-0812">Transmembrane</keyword>
<dbReference type="Pfam" id="PF04024">
    <property type="entry name" value="PspC"/>
    <property type="match status" value="1"/>
</dbReference>
<evidence type="ECO:0000256" key="3">
    <source>
        <dbReference type="ARBA" id="ARBA00022692"/>
    </source>
</evidence>
<dbReference type="InterPro" id="IPR007168">
    <property type="entry name" value="Phageshock_PspC_N"/>
</dbReference>
<keyword evidence="5" id="KW-0472">Membrane</keyword>
<keyword evidence="7" id="KW-1185">Reference proteome</keyword>
<evidence type="ECO:0000256" key="1">
    <source>
        <dbReference type="ARBA" id="ARBA00004162"/>
    </source>
</evidence>
<protein>
    <submittedName>
        <fullName evidence="6">Phage shock protein C (PspC) family protein</fullName>
    </submittedName>
</protein>